<dbReference type="PRINTS" id="PR00092">
    <property type="entry name" value="TYROSINASE"/>
</dbReference>
<keyword evidence="1" id="KW-0479">Metal-binding</keyword>
<dbReference type="PANTHER" id="PTHR11474">
    <property type="entry name" value="TYROSINASE FAMILY MEMBER"/>
    <property type="match status" value="1"/>
</dbReference>
<dbReference type="InterPro" id="IPR008922">
    <property type="entry name" value="Di-copper_centre_dom_sf"/>
</dbReference>
<dbReference type="PROSITE" id="PS00497">
    <property type="entry name" value="TYROSINASE_1"/>
    <property type="match status" value="1"/>
</dbReference>
<dbReference type="AlphaFoldDB" id="A0AAD5DGM1"/>
<evidence type="ECO:0000259" key="4">
    <source>
        <dbReference type="PROSITE" id="PS50222"/>
    </source>
</evidence>
<dbReference type="Pfam" id="PF00264">
    <property type="entry name" value="Tyrosinase"/>
    <property type="match status" value="1"/>
</dbReference>
<proteinExistence type="predicted"/>
<dbReference type="PROSITE" id="PS00018">
    <property type="entry name" value="EF_HAND_1"/>
    <property type="match status" value="1"/>
</dbReference>
<evidence type="ECO:0000256" key="3">
    <source>
        <dbReference type="ARBA" id="ARBA00022837"/>
    </source>
</evidence>
<dbReference type="SUPFAM" id="SSF47473">
    <property type="entry name" value="EF-hand"/>
    <property type="match status" value="1"/>
</dbReference>
<dbReference type="Proteomes" id="UP001206925">
    <property type="component" value="Unassembled WGS sequence"/>
</dbReference>
<dbReference type="PROSITE" id="PS50222">
    <property type="entry name" value="EF_HAND_2"/>
    <property type="match status" value="1"/>
</dbReference>
<feature type="domain" description="EF-hand" evidence="4">
    <location>
        <begin position="181"/>
        <end position="216"/>
    </location>
</feature>
<dbReference type="GO" id="GO:0005509">
    <property type="term" value="F:calcium ion binding"/>
    <property type="evidence" value="ECO:0007669"/>
    <property type="project" value="InterPro"/>
</dbReference>
<evidence type="ECO:0000313" key="5">
    <source>
        <dbReference type="EMBL" id="KAI7757355.1"/>
    </source>
</evidence>
<reference evidence="5" key="1">
    <citation type="submission" date="2022-06" db="EMBL/GenBank/DDBJ databases">
        <title>Uncovering the hologenomic basis of an extraordinary plant invasion.</title>
        <authorList>
            <person name="Bieker V.C."/>
            <person name="Martin M.D."/>
            <person name="Gilbert T."/>
            <person name="Hodgins K."/>
            <person name="Battlay P."/>
            <person name="Petersen B."/>
            <person name="Wilson J."/>
        </authorList>
    </citation>
    <scope>NUCLEOTIDE SEQUENCE</scope>
    <source>
        <strain evidence="5">AA19_3_7</strain>
        <tissue evidence="5">Leaf</tissue>
    </source>
</reference>
<sequence>CVDILKLKYDFVENPNEVSTWSKSRVAKRSTMDQVESTRDVATVDKLTGPMSLNDMLMVRVKRPAVNRTREEKGKSNEILRINGIKFVNDKFVKFDVFVNTDKLREGIVPTPCDPEYAGGFSMIPHNNKTMSSGARFGLTELLELTNSEGDEYVTVKVVPRIGCEGLTIGNITIELAKKESCTSGLIDTFVKFDRDGSGKLEANEMREALTSLDFWVSPVILDILMSKFDKTDGKNKAIKYDNFIEYSFATCEDTRGGFAYHKNNHNRSRDTRDQSIRFEPPFSLSNLTMSTSQLLVTSTITTFPYKNTPRAIKTRTNQTQGLRVSCNLAPNDQGDNTLILPESLKLVLPNLDRRTFVGLGPLYTVANLVAKGGPIITPDITAHCEDVDRGDNTLINCCPPNLQKTIKPFVFPTENTVRMRWPAHKGTPEQMKKFETAIQAMKDLPHDHPHSFASQAKIHCAYCNGAYTEFDSGFPNIRIEIHNSWLFFPFHRWYLYFFERILGKLINDPTFALPFWQWDETDGMQMPAMFVPENIDGKKNFLFGLTELLELTNSEGDEYVTVKLVPRIGCEGLTIGNITIELVDLL</sequence>
<accession>A0AAD5DGM1</accession>
<dbReference type="InterPro" id="IPR022740">
    <property type="entry name" value="Polyphenol_oxidase_C"/>
</dbReference>
<dbReference type="InterPro" id="IPR002048">
    <property type="entry name" value="EF_hand_dom"/>
</dbReference>
<gene>
    <name evidence="5" type="ORF">M8C21_014169</name>
</gene>
<dbReference type="EMBL" id="JAMZMK010000134">
    <property type="protein sequence ID" value="KAI7757355.1"/>
    <property type="molecule type" value="Genomic_DNA"/>
</dbReference>
<keyword evidence="6" id="KW-1185">Reference proteome</keyword>
<dbReference type="SMART" id="SM00054">
    <property type="entry name" value="EFh"/>
    <property type="match status" value="1"/>
</dbReference>
<keyword evidence="2" id="KW-0883">Thioether bond</keyword>
<evidence type="ECO:0000256" key="2">
    <source>
        <dbReference type="ARBA" id="ARBA00022784"/>
    </source>
</evidence>
<dbReference type="InterPro" id="IPR011992">
    <property type="entry name" value="EF-hand-dom_pair"/>
</dbReference>
<organism evidence="5 6">
    <name type="scientific">Ambrosia artemisiifolia</name>
    <name type="common">Common ragweed</name>
    <dbReference type="NCBI Taxonomy" id="4212"/>
    <lineage>
        <taxon>Eukaryota</taxon>
        <taxon>Viridiplantae</taxon>
        <taxon>Streptophyta</taxon>
        <taxon>Embryophyta</taxon>
        <taxon>Tracheophyta</taxon>
        <taxon>Spermatophyta</taxon>
        <taxon>Magnoliopsida</taxon>
        <taxon>eudicotyledons</taxon>
        <taxon>Gunneridae</taxon>
        <taxon>Pentapetalae</taxon>
        <taxon>asterids</taxon>
        <taxon>campanulids</taxon>
        <taxon>Asterales</taxon>
        <taxon>Asteraceae</taxon>
        <taxon>Asteroideae</taxon>
        <taxon>Heliantheae alliance</taxon>
        <taxon>Heliantheae</taxon>
        <taxon>Ambrosia</taxon>
    </lineage>
</organism>
<dbReference type="SUPFAM" id="SSF48056">
    <property type="entry name" value="Di-copper centre-containing domain"/>
    <property type="match status" value="1"/>
</dbReference>
<dbReference type="InterPro" id="IPR002227">
    <property type="entry name" value="Tyrosinase_Cu-bd"/>
</dbReference>
<feature type="non-terminal residue" evidence="5">
    <location>
        <position position="1"/>
    </location>
</feature>
<dbReference type="GO" id="GO:0004097">
    <property type="term" value="F:catechol oxidase activity"/>
    <property type="evidence" value="ECO:0007669"/>
    <property type="project" value="InterPro"/>
</dbReference>
<comment type="caution">
    <text evidence="5">The sequence shown here is derived from an EMBL/GenBank/DDBJ whole genome shotgun (WGS) entry which is preliminary data.</text>
</comment>
<dbReference type="Gene3D" id="1.10.238.10">
    <property type="entry name" value="EF-hand"/>
    <property type="match status" value="1"/>
</dbReference>
<dbReference type="Gene3D" id="1.10.1280.10">
    <property type="entry name" value="Di-copper center containing domain from catechol oxidase"/>
    <property type="match status" value="1"/>
</dbReference>
<dbReference type="PANTHER" id="PTHR11474:SF97">
    <property type="entry name" value="CATECHOL OXIDASE"/>
    <property type="match status" value="1"/>
</dbReference>
<dbReference type="Pfam" id="PF12143">
    <property type="entry name" value="PPO1_KFDV"/>
    <property type="match status" value="1"/>
</dbReference>
<name>A0AAD5DGM1_AMBAR</name>
<keyword evidence="3" id="KW-0106">Calcium</keyword>
<dbReference type="InterPro" id="IPR050316">
    <property type="entry name" value="Tyrosinase/Hemocyanin"/>
</dbReference>
<protein>
    <recommendedName>
        <fullName evidence="4">EF-hand domain-containing protein</fullName>
    </recommendedName>
</protein>
<dbReference type="InterPro" id="IPR018247">
    <property type="entry name" value="EF_Hand_1_Ca_BS"/>
</dbReference>
<evidence type="ECO:0000256" key="1">
    <source>
        <dbReference type="ARBA" id="ARBA00022723"/>
    </source>
</evidence>
<evidence type="ECO:0000313" key="6">
    <source>
        <dbReference type="Proteomes" id="UP001206925"/>
    </source>
</evidence>